<evidence type="ECO:0000256" key="1">
    <source>
        <dbReference type="ARBA" id="ARBA00001924"/>
    </source>
</evidence>
<keyword evidence="3" id="KW-0479">Metal-binding</keyword>
<dbReference type="GO" id="GO:0020037">
    <property type="term" value="F:heme binding"/>
    <property type="evidence" value="ECO:0007669"/>
    <property type="project" value="TreeGrafter"/>
</dbReference>
<name>A0A6P7GYK0_DIAVI</name>
<dbReference type="SUPFAM" id="SSF81296">
    <property type="entry name" value="E set domains"/>
    <property type="match status" value="1"/>
</dbReference>
<evidence type="ECO:0000259" key="5">
    <source>
        <dbReference type="Pfam" id="PF03404"/>
    </source>
</evidence>
<dbReference type="SUPFAM" id="SSF56524">
    <property type="entry name" value="Oxidoreductase molybdopterin-binding domain"/>
    <property type="match status" value="1"/>
</dbReference>
<organism evidence="6">
    <name type="scientific">Diabrotica virgifera virgifera</name>
    <name type="common">western corn rootworm</name>
    <dbReference type="NCBI Taxonomy" id="50390"/>
    <lineage>
        <taxon>Eukaryota</taxon>
        <taxon>Metazoa</taxon>
        <taxon>Ecdysozoa</taxon>
        <taxon>Arthropoda</taxon>
        <taxon>Hexapoda</taxon>
        <taxon>Insecta</taxon>
        <taxon>Pterygota</taxon>
        <taxon>Neoptera</taxon>
        <taxon>Endopterygota</taxon>
        <taxon>Coleoptera</taxon>
        <taxon>Polyphaga</taxon>
        <taxon>Cucujiformia</taxon>
        <taxon>Chrysomeloidea</taxon>
        <taxon>Chrysomelidae</taxon>
        <taxon>Galerucinae</taxon>
        <taxon>Diabroticina</taxon>
        <taxon>Diabroticites</taxon>
        <taxon>Diabrotica</taxon>
    </lineage>
</organism>
<gene>
    <name evidence="6" type="primary">LOC114348455</name>
</gene>
<comment type="cofactor">
    <cofactor evidence="1">
        <name>Mo-molybdopterin</name>
        <dbReference type="ChEBI" id="CHEBI:71302"/>
    </cofactor>
</comment>
<dbReference type="GO" id="GO:0006790">
    <property type="term" value="P:sulfur compound metabolic process"/>
    <property type="evidence" value="ECO:0007669"/>
    <property type="project" value="TreeGrafter"/>
</dbReference>
<reference evidence="6" key="1">
    <citation type="submission" date="2025-08" db="UniProtKB">
        <authorList>
            <consortium name="RefSeq"/>
        </authorList>
    </citation>
    <scope>IDENTIFICATION</scope>
    <source>
        <tissue evidence="6">Whole insect</tissue>
    </source>
</reference>
<sequence>MIFFDTHHKFIVEKIIVSENESDSHWQQNDYKGFSPSVDWDTVDFTKSPAIQELPVISAICQPTANGAVKVEDGKITVKGYAWSGGGQKIVRVDVTIDGGKTWHVAKFDHQDKTPPPKHWSWTLWSIEIPVDANLKSV</sequence>
<keyword evidence="2" id="KW-0500">Molybdenum</keyword>
<dbReference type="RefSeq" id="XP_028154821.1">
    <property type="nucleotide sequence ID" value="XM_028299020.1"/>
</dbReference>
<feature type="non-terminal residue" evidence="6">
    <location>
        <position position="138"/>
    </location>
</feature>
<protein>
    <submittedName>
        <fullName evidence="6">Probable sulfite oxidase, mitochondrial</fullName>
    </submittedName>
</protein>
<dbReference type="GO" id="GO:0008482">
    <property type="term" value="F:sulfite oxidase activity"/>
    <property type="evidence" value="ECO:0007669"/>
    <property type="project" value="TreeGrafter"/>
</dbReference>
<dbReference type="Pfam" id="PF03404">
    <property type="entry name" value="Mo-co_dimer"/>
    <property type="match status" value="1"/>
</dbReference>
<dbReference type="AlphaFoldDB" id="A0A6P7GYK0"/>
<dbReference type="Gene3D" id="2.60.40.650">
    <property type="match status" value="1"/>
</dbReference>
<dbReference type="InParanoid" id="A0A6P7GYK0"/>
<evidence type="ECO:0000256" key="3">
    <source>
        <dbReference type="ARBA" id="ARBA00022723"/>
    </source>
</evidence>
<proteinExistence type="predicted"/>
<dbReference type="InterPro" id="IPR005066">
    <property type="entry name" value="MoCF_OxRdtse_dimer"/>
</dbReference>
<dbReference type="InterPro" id="IPR008335">
    <property type="entry name" value="Mopterin_OxRdtase_euk"/>
</dbReference>
<keyword evidence="4" id="KW-0560">Oxidoreductase</keyword>
<dbReference type="InterPro" id="IPR014756">
    <property type="entry name" value="Ig_E-set"/>
</dbReference>
<feature type="domain" description="Moybdenum cofactor oxidoreductase dimerisation" evidence="5">
    <location>
        <begin position="49"/>
        <end position="136"/>
    </location>
</feature>
<accession>A0A6P7GYK0</accession>
<dbReference type="GO" id="GO:0030151">
    <property type="term" value="F:molybdenum ion binding"/>
    <property type="evidence" value="ECO:0007669"/>
    <property type="project" value="InterPro"/>
</dbReference>
<dbReference type="GO" id="GO:0043546">
    <property type="term" value="F:molybdopterin cofactor binding"/>
    <property type="evidence" value="ECO:0007669"/>
    <property type="project" value="TreeGrafter"/>
</dbReference>
<dbReference type="GO" id="GO:0005739">
    <property type="term" value="C:mitochondrion"/>
    <property type="evidence" value="ECO:0007669"/>
    <property type="project" value="TreeGrafter"/>
</dbReference>
<dbReference type="PRINTS" id="PR00407">
    <property type="entry name" value="EUMOPTERIN"/>
</dbReference>
<dbReference type="PANTHER" id="PTHR19372:SF7">
    <property type="entry name" value="SULFITE OXIDASE, MITOCHONDRIAL"/>
    <property type="match status" value="1"/>
</dbReference>
<evidence type="ECO:0000313" key="6">
    <source>
        <dbReference type="RefSeq" id="XP_028154821.1"/>
    </source>
</evidence>
<dbReference type="Gene3D" id="3.90.420.10">
    <property type="entry name" value="Oxidoreductase, molybdopterin-binding domain"/>
    <property type="match status" value="1"/>
</dbReference>
<evidence type="ECO:0000256" key="4">
    <source>
        <dbReference type="ARBA" id="ARBA00023002"/>
    </source>
</evidence>
<dbReference type="InterPro" id="IPR036374">
    <property type="entry name" value="OxRdtase_Mopterin-bd_sf"/>
</dbReference>
<dbReference type="PANTHER" id="PTHR19372">
    <property type="entry name" value="SULFITE REDUCTASE"/>
    <property type="match status" value="1"/>
</dbReference>
<evidence type="ECO:0000256" key="2">
    <source>
        <dbReference type="ARBA" id="ARBA00022505"/>
    </source>
</evidence>